<dbReference type="HOGENOM" id="CLU_075391_1_0_1"/>
<dbReference type="AlphaFoldDB" id="F6ZYV0"/>
<comment type="similarity">
    <text evidence="1">Belongs to the UPF0462 family.</text>
</comment>
<dbReference type="Gene3D" id="2.60.40.1190">
    <property type="match status" value="1"/>
</dbReference>
<dbReference type="PANTHER" id="PTHR31475">
    <property type="entry name" value="UPF0462 PROTEIN"/>
    <property type="match status" value="1"/>
</dbReference>
<accession>F6ZYV0</accession>
<dbReference type="FunCoup" id="F6ZYV0">
    <property type="interactions" value="373"/>
</dbReference>
<gene>
    <name evidence="2" type="primary">C4orf33</name>
</gene>
<dbReference type="eggNOG" id="ENOG502R3ZD">
    <property type="taxonomic scope" value="Eukaryota"/>
</dbReference>
<sequence>MLVGHAGWSLPWTDEWWQPLQKEAGNDCKELQWDVLSMDFKIEHTWDGLPICHEPVWIGLRPGDGGLMMEVKAPFFNDPSAPPGEAGKPFEGLWHYEVVEAFFLNDRTKQYLEVELCPHGQHLVILLSGRRHSWKQELPLAFEVSRSETTWEGKALLPWNYFPPGVEKFNLYAIHGSKAGRTYEALYPIPQDEIQKGQEPDFHRLEYFKSFSLNMIFGKDWKQPESDLWMSQKSIAKEEIVLLTNGVSSDLTERRRKRKVC</sequence>
<dbReference type="Ensembl" id="ENSMODT00000026429.4">
    <property type="protein sequence ID" value="ENSMODP00000025964.4"/>
    <property type="gene ID" value="ENSMODG00000020761.4"/>
</dbReference>
<organism evidence="2 3">
    <name type="scientific">Monodelphis domestica</name>
    <name type="common">Gray short-tailed opossum</name>
    <dbReference type="NCBI Taxonomy" id="13616"/>
    <lineage>
        <taxon>Eukaryota</taxon>
        <taxon>Metazoa</taxon>
        <taxon>Chordata</taxon>
        <taxon>Craniata</taxon>
        <taxon>Vertebrata</taxon>
        <taxon>Euteleostomi</taxon>
        <taxon>Mammalia</taxon>
        <taxon>Metatheria</taxon>
        <taxon>Didelphimorphia</taxon>
        <taxon>Didelphidae</taxon>
        <taxon>Monodelphis</taxon>
    </lineage>
</organism>
<dbReference type="OMA" id="TIFGEEW"/>
<dbReference type="Proteomes" id="UP000002280">
    <property type="component" value="Chromosome 5"/>
</dbReference>
<reference evidence="2 3" key="1">
    <citation type="journal article" date="2007" name="Nature">
        <title>Genome of the marsupial Monodelphis domestica reveals innovation in non-coding sequences.</title>
        <authorList>
            <person name="Mikkelsen T.S."/>
            <person name="Wakefield M.J."/>
            <person name="Aken B."/>
            <person name="Amemiya C.T."/>
            <person name="Chang J.L."/>
            <person name="Duke S."/>
            <person name="Garber M."/>
            <person name="Gentles A.J."/>
            <person name="Goodstadt L."/>
            <person name="Heger A."/>
            <person name="Jurka J."/>
            <person name="Kamal M."/>
            <person name="Mauceli E."/>
            <person name="Searle S.M."/>
            <person name="Sharpe T."/>
            <person name="Baker M.L."/>
            <person name="Batzer M.A."/>
            <person name="Benos P.V."/>
            <person name="Belov K."/>
            <person name="Clamp M."/>
            <person name="Cook A."/>
            <person name="Cuff J."/>
            <person name="Das R."/>
            <person name="Davidow L."/>
            <person name="Deakin J.E."/>
            <person name="Fazzari M.J."/>
            <person name="Glass J.L."/>
            <person name="Grabherr M."/>
            <person name="Greally J.M."/>
            <person name="Gu W."/>
            <person name="Hore T.A."/>
            <person name="Huttley G.A."/>
            <person name="Kleber M."/>
            <person name="Jirtle R.L."/>
            <person name="Koina E."/>
            <person name="Lee J.T."/>
            <person name="Mahony S."/>
            <person name="Marra M.A."/>
            <person name="Miller R.D."/>
            <person name="Nicholls R.D."/>
            <person name="Oda M."/>
            <person name="Papenfuss A.T."/>
            <person name="Parra Z.E."/>
            <person name="Pollock D.D."/>
            <person name="Ray D.A."/>
            <person name="Schein J.E."/>
            <person name="Speed T.P."/>
            <person name="Thompson K."/>
            <person name="VandeBerg J.L."/>
            <person name="Wade C.M."/>
            <person name="Walker J.A."/>
            <person name="Waters P.D."/>
            <person name="Webber C."/>
            <person name="Weidman J.R."/>
            <person name="Xie X."/>
            <person name="Zody M.C."/>
            <person name="Baldwin J."/>
            <person name="Abdouelleil A."/>
            <person name="Abdulkadir J."/>
            <person name="Abebe A."/>
            <person name="Abera B."/>
            <person name="Abreu J."/>
            <person name="Acer S.C."/>
            <person name="Aftuck L."/>
            <person name="Alexander A."/>
            <person name="An P."/>
            <person name="Anderson E."/>
            <person name="Anderson S."/>
            <person name="Arachi H."/>
            <person name="Azer M."/>
            <person name="Bachantsang P."/>
            <person name="Barry A."/>
            <person name="Bayul T."/>
            <person name="Berlin A."/>
            <person name="Bessette D."/>
            <person name="Bloom T."/>
            <person name="Bloom T."/>
            <person name="Boguslavskiy L."/>
            <person name="Bonnet C."/>
            <person name="Boukhgalter B."/>
            <person name="Bourzgui I."/>
            <person name="Brown A."/>
            <person name="Cahill P."/>
            <person name="Channer S."/>
            <person name="Cheshatsang Y."/>
            <person name="Chuda L."/>
            <person name="Citroen M."/>
            <person name="Collymore A."/>
            <person name="Cooke P."/>
            <person name="Costello M."/>
            <person name="D'Aco K."/>
            <person name="Daza R."/>
            <person name="De Haan G."/>
            <person name="DeGray S."/>
            <person name="DeMaso C."/>
            <person name="Dhargay N."/>
            <person name="Dooley K."/>
            <person name="Dooley E."/>
            <person name="Doricent M."/>
            <person name="Dorje P."/>
            <person name="Dorjee K."/>
            <person name="Dupes A."/>
            <person name="Elong R."/>
            <person name="Falk J."/>
            <person name="Farina A."/>
            <person name="Faro S."/>
            <person name="Ferguson D."/>
            <person name="Fisher S."/>
            <person name="Foley C.D."/>
            <person name="Franke A."/>
            <person name="Friedrich D."/>
            <person name="Gadbois L."/>
            <person name="Gearin G."/>
            <person name="Gearin C.R."/>
            <person name="Giannoukos G."/>
            <person name="Goode T."/>
            <person name="Graham J."/>
            <person name="Grandbois E."/>
            <person name="Grewal S."/>
            <person name="Gyaltsen K."/>
            <person name="Hafez N."/>
            <person name="Hagos B."/>
            <person name="Hall J."/>
            <person name="Henson C."/>
            <person name="Hollinger A."/>
            <person name="Honan T."/>
            <person name="Huard M.D."/>
            <person name="Hughes L."/>
            <person name="Hurhula B."/>
            <person name="Husby M.E."/>
            <person name="Kamat A."/>
            <person name="Kanga B."/>
            <person name="Kashin S."/>
            <person name="Khazanovich D."/>
            <person name="Kisner P."/>
            <person name="Lance K."/>
            <person name="Lara M."/>
            <person name="Lee W."/>
            <person name="Lennon N."/>
            <person name="Letendre F."/>
            <person name="LeVine R."/>
            <person name="Lipovsky A."/>
            <person name="Liu X."/>
            <person name="Liu J."/>
            <person name="Liu S."/>
            <person name="Lokyitsang T."/>
            <person name="Lokyitsang Y."/>
            <person name="Lubonja R."/>
            <person name="Lui A."/>
            <person name="MacDonald P."/>
            <person name="Magnisalis V."/>
            <person name="Maru K."/>
            <person name="Matthews C."/>
            <person name="McCusker W."/>
            <person name="McDonough S."/>
            <person name="Mehta T."/>
            <person name="Meldrim J."/>
            <person name="Meneus L."/>
            <person name="Mihai O."/>
            <person name="Mihalev A."/>
            <person name="Mihova T."/>
            <person name="Mittelman R."/>
            <person name="Mlenga V."/>
            <person name="Montmayeur A."/>
            <person name="Mulrain L."/>
            <person name="Navidi A."/>
            <person name="Naylor J."/>
            <person name="Negash T."/>
            <person name="Nguyen T."/>
            <person name="Nguyen N."/>
            <person name="Nicol R."/>
            <person name="Norbu C."/>
            <person name="Norbu N."/>
            <person name="Novod N."/>
            <person name="O'Neill B."/>
            <person name="Osman S."/>
            <person name="Markiewicz E."/>
            <person name="Oyono O.L."/>
            <person name="Patti C."/>
            <person name="Phunkhang P."/>
            <person name="Pierre F."/>
            <person name="Priest M."/>
            <person name="Raghuraman S."/>
            <person name="Rege F."/>
            <person name="Reyes R."/>
            <person name="Rise C."/>
            <person name="Rogov P."/>
            <person name="Ross K."/>
            <person name="Ryan E."/>
            <person name="Settipalli S."/>
            <person name="Shea T."/>
            <person name="Sherpa N."/>
            <person name="Shi L."/>
            <person name="Shih D."/>
            <person name="Sparrow T."/>
            <person name="Spaulding J."/>
            <person name="Stalker J."/>
            <person name="Stange-Thomann N."/>
            <person name="Stavropoulos S."/>
            <person name="Stone C."/>
            <person name="Strader C."/>
            <person name="Tesfaye S."/>
            <person name="Thomson T."/>
            <person name="Thoulutsang Y."/>
            <person name="Thoulutsang D."/>
            <person name="Topham K."/>
            <person name="Topping I."/>
            <person name="Tsamla T."/>
            <person name="Vassiliev H."/>
            <person name="Vo A."/>
            <person name="Wangchuk T."/>
            <person name="Wangdi T."/>
            <person name="Weiand M."/>
            <person name="Wilkinson J."/>
            <person name="Wilson A."/>
            <person name="Yadav S."/>
            <person name="Young G."/>
            <person name="Yu Q."/>
            <person name="Zembek L."/>
            <person name="Zhong D."/>
            <person name="Zimmer A."/>
            <person name="Zwirko Z."/>
            <person name="Jaffe D.B."/>
            <person name="Alvarez P."/>
            <person name="Brockman W."/>
            <person name="Butler J."/>
            <person name="Chin C."/>
            <person name="Gnerre S."/>
            <person name="MacCallum I."/>
            <person name="Graves J.A."/>
            <person name="Ponting C.P."/>
            <person name="Breen M."/>
            <person name="Samollow P.B."/>
            <person name="Lander E.S."/>
            <person name="Lindblad-Toh K."/>
        </authorList>
    </citation>
    <scope>NUCLEOTIDE SEQUENCE [LARGE SCALE GENOMIC DNA]</scope>
</reference>
<dbReference type="PANTHER" id="PTHR31475:SF3">
    <property type="entry name" value="UPF0462 PROTEIN C4ORF33"/>
    <property type="match status" value="1"/>
</dbReference>
<name>F6ZYV0_MONDO</name>
<protein>
    <submittedName>
        <fullName evidence="2">Chromosome 4 open reading frame 33</fullName>
    </submittedName>
</protein>
<proteinExistence type="inferred from homology"/>
<dbReference type="GeneTree" id="ENSGT00390000006284"/>
<dbReference type="InParanoid" id="F6ZYV0"/>
<dbReference type="STRING" id="13616.ENSMODP00000025964"/>
<reference evidence="2" key="3">
    <citation type="submission" date="2025-09" db="UniProtKB">
        <authorList>
            <consortium name="Ensembl"/>
        </authorList>
    </citation>
    <scope>IDENTIFICATION</scope>
</reference>
<evidence type="ECO:0000256" key="1">
    <source>
        <dbReference type="ARBA" id="ARBA00038085"/>
    </source>
</evidence>
<keyword evidence="3" id="KW-1185">Reference proteome</keyword>
<dbReference type="Bgee" id="ENSMODG00000020761">
    <property type="expression patterns" value="Expressed in placenta and 20 other cell types or tissues"/>
</dbReference>
<evidence type="ECO:0000313" key="3">
    <source>
        <dbReference type="Proteomes" id="UP000002280"/>
    </source>
</evidence>
<evidence type="ECO:0000313" key="2">
    <source>
        <dbReference type="Ensembl" id="ENSMODP00000025964.4"/>
    </source>
</evidence>
<reference evidence="2" key="2">
    <citation type="submission" date="2025-08" db="UniProtKB">
        <authorList>
            <consortium name="Ensembl"/>
        </authorList>
    </citation>
    <scope>IDENTIFICATION</scope>
</reference>